<dbReference type="InterPro" id="IPR036322">
    <property type="entry name" value="WD40_repeat_dom_sf"/>
</dbReference>
<dbReference type="GO" id="GO:0000462">
    <property type="term" value="P:maturation of SSU-rRNA from tricistronic rRNA transcript (SSU-rRNA, 5.8S rRNA, LSU-rRNA)"/>
    <property type="evidence" value="ECO:0007669"/>
    <property type="project" value="TreeGrafter"/>
</dbReference>
<dbReference type="Gene3D" id="2.130.10.10">
    <property type="entry name" value="YVTN repeat-like/Quinoprotein amine dehydrogenase"/>
    <property type="match status" value="2"/>
</dbReference>
<sequence>NAMKVKVLSRNPEDYIRGTTSEINRLPRNLDPDLHPFEAAREYTRALNAAKLERVFAKPFLASLDGHSDGVNCLARNPVKVSSVASGACDGQIKFWHLQTRSCLKTVTAHSGFVRGITFSPSGQKLFSVGDDKTIKQWDVDHNEMIEPLSTYLHSKMMTGIHHHGKNATFATCGEAVEIWDENRSIPVQTYSWGVDTVHSVKFNPIETHLVAATASDRSIMLYDTRGTSALRKVIMKMRSNTIAWNPMEAFIFSAANEDSNAYTFDIRKLDSPVNVHIDHVGAVLDIDYSPTGQEFVTGSFDKTIRIFPRDRARSREVYHTSRMQRVFCVTFSGDATYVLSGSDETNIRLWKSHASEKLGPTNPRQRRDLKYSSKLKNQYQHHPEVKRILKHRHVPKLIHKEAKEKRIMLDSIKRKEENMRLHSKPGSMPVIPERKKHIVNRKKIKYQFWLLA</sequence>
<dbReference type="SMART" id="SM00320">
    <property type="entry name" value="WD40"/>
    <property type="match status" value="7"/>
</dbReference>
<dbReference type="InterPro" id="IPR051733">
    <property type="entry name" value="WD_repeat_DCAF13/WDSOF1"/>
</dbReference>
<dbReference type="FunFam" id="2.130.10.10:FF:001900">
    <property type="entry name" value="DDB1- and CUL4-associated factor 13"/>
    <property type="match status" value="1"/>
</dbReference>
<evidence type="ECO:0000256" key="3">
    <source>
        <dbReference type="ARBA" id="ARBA00022574"/>
    </source>
</evidence>
<protein>
    <submittedName>
        <fullName evidence="9">DDB1-and CUL4-associated factor 13</fullName>
    </submittedName>
</protein>
<feature type="repeat" description="WD" evidence="7">
    <location>
        <begin position="107"/>
        <end position="148"/>
    </location>
</feature>
<feature type="domain" description="Sof1-like protein" evidence="8">
    <location>
        <begin position="353"/>
        <end position="439"/>
    </location>
</feature>
<comment type="similarity">
    <text evidence="2">Belongs to the WD repeat DCAF13/WDSOF1 family.</text>
</comment>
<keyword evidence="3 7" id="KW-0853">WD repeat</keyword>
<feature type="non-terminal residue" evidence="9">
    <location>
        <position position="1"/>
    </location>
</feature>
<feature type="repeat" description="WD" evidence="7">
    <location>
        <begin position="277"/>
        <end position="308"/>
    </location>
</feature>
<dbReference type="AlphaFoldDB" id="T2M4Q5"/>
<dbReference type="InterPro" id="IPR007287">
    <property type="entry name" value="Sof1"/>
</dbReference>
<evidence type="ECO:0000256" key="5">
    <source>
        <dbReference type="ARBA" id="ARBA00023242"/>
    </source>
</evidence>
<dbReference type="PROSITE" id="PS50294">
    <property type="entry name" value="WD_REPEATS_REGION"/>
    <property type="match status" value="2"/>
</dbReference>
<dbReference type="InterPro" id="IPR001680">
    <property type="entry name" value="WD40_rpt"/>
</dbReference>
<dbReference type="Pfam" id="PF04158">
    <property type="entry name" value="Sof1"/>
    <property type="match status" value="1"/>
</dbReference>
<dbReference type="PANTHER" id="PTHR22851:SF0">
    <property type="entry name" value="DDB1- AND CUL4-ASSOCIATED FACTOR 13"/>
    <property type="match status" value="1"/>
</dbReference>
<dbReference type="PANTHER" id="PTHR22851">
    <property type="entry name" value="U3 SMALL NUCLEOLAR RNA U3 SNORNA ASSOCIATED PROTEIN"/>
    <property type="match status" value="1"/>
</dbReference>
<evidence type="ECO:0000256" key="4">
    <source>
        <dbReference type="ARBA" id="ARBA00022737"/>
    </source>
</evidence>
<gene>
    <name evidence="9" type="primary">DCAF13</name>
</gene>
<name>T2M4Q5_HYDVU</name>
<comment type="subcellular location">
    <subcellularLocation>
        <location evidence="1">Nucleus</location>
        <location evidence="1">Nucleolus</location>
    </subcellularLocation>
</comment>
<evidence type="ECO:0000259" key="8">
    <source>
        <dbReference type="Pfam" id="PF04158"/>
    </source>
</evidence>
<dbReference type="CDD" id="cd00200">
    <property type="entry name" value="WD40"/>
    <property type="match status" value="1"/>
</dbReference>
<proteinExistence type="evidence at transcript level"/>
<keyword evidence="5" id="KW-0539">Nucleus</keyword>
<dbReference type="OrthoDB" id="10249065at2759"/>
<reference evidence="9" key="1">
    <citation type="journal article" date="2013" name="Genome Biol. Evol.">
        <title>Punctuated emergences of genetic and phenotypic innovations in eumetazoan, bilaterian, euteleostome, and hominidae ancestors.</title>
        <authorList>
            <person name="Wenger Y."/>
            <person name="Galliot B."/>
        </authorList>
    </citation>
    <scope>NUCLEOTIDE SEQUENCE</scope>
    <source>
        <tissue evidence="9">Whole animals</tissue>
    </source>
</reference>
<organism evidence="9">
    <name type="scientific">Hydra vulgaris</name>
    <name type="common">Hydra</name>
    <name type="synonym">Hydra attenuata</name>
    <dbReference type="NCBI Taxonomy" id="6087"/>
    <lineage>
        <taxon>Eukaryota</taxon>
        <taxon>Metazoa</taxon>
        <taxon>Cnidaria</taxon>
        <taxon>Hydrozoa</taxon>
        <taxon>Hydroidolina</taxon>
        <taxon>Anthoathecata</taxon>
        <taxon>Aplanulata</taxon>
        <taxon>Hydridae</taxon>
        <taxon>Hydra</taxon>
    </lineage>
</organism>
<accession>T2M4Q5</accession>
<dbReference type="GO" id="GO:0032040">
    <property type="term" value="C:small-subunit processome"/>
    <property type="evidence" value="ECO:0007669"/>
    <property type="project" value="TreeGrafter"/>
</dbReference>
<dbReference type="PROSITE" id="PS50082">
    <property type="entry name" value="WD_REPEATS_2"/>
    <property type="match status" value="4"/>
</dbReference>
<keyword evidence="6" id="KW-0687">Ribonucleoprotein</keyword>
<evidence type="ECO:0000256" key="6">
    <source>
        <dbReference type="ARBA" id="ARBA00023274"/>
    </source>
</evidence>
<evidence type="ECO:0000256" key="2">
    <source>
        <dbReference type="ARBA" id="ARBA00005649"/>
    </source>
</evidence>
<dbReference type="InterPro" id="IPR015943">
    <property type="entry name" value="WD40/YVTN_repeat-like_dom_sf"/>
</dbReference>
<dbReference type="Pfam" id="PF00400">
    <property type="entry name" value="WD40"/>
    <property type="match status" value="5"/>
</dbReference>
<dbReference type="EMBL" id="HAAD01000814">
    <property type="protein sequence ID" value="CDG67046.1"/>
    <property type="molecule type" value="mRNA"/>
</dbReference>
<evidence type="ECO:0000256" key="1">
    <source>
        <dbReference type="ARBA" id="ARBA00004604"/>
    </source>
</evidence>
<keyword evidence="4" id="KW-0677">Repeat</keyword>
<feature type="repeat" description="WD" evidence="7">
    <location>
        <begin position="320"/>
        <end position="361"/>
    </location>
</feature>
<evidence type="ECO:0000256" key="7">
    <source>
        <dbReference type="PROSITE-ProRule" id="PRU00221"/>
    </source>
</evidence>
<dbReference type="SUPFAM" id="SSF50978">
    <property type="entry name" value="WD40 repeat-like"/>
    <property type="match status" value="1"/>
</dbReference>
<feature type="repeat" description="WD" evidence="7">
    <location>
        <begin position="64"/>
        <end position="106"/>
    </location>
</feature>
<evidence type="ECO:0000313" key="9">
    <source>
        <dbReference type="EMBL" id="CDG67046.1"/>
    </source>
</evidence>
<dbReference type="FunFam" id="2.130.10.10:FF:000132">
    <property type="entry name" value="DDB1- and CUL4-associated factor 13"/>
    <property type="match status" value="1"/>
</dbReference>